<dbReference type="Proteomes" id="UP000037515">
    <property type="component" value="Unassembled WGS sequence"/>
</dbReference>
<dbReference type="STRING" id="693.AKJ17_14915"/>
<reference evidence="3" key="1">
    <citation type="submission" date="2015-08" db="EMBL/GenBank/DDBJ databases">
        <title>Vibrio galatheae sp. nov., a novel member of the Vibrionaceae family isolated from the Solomon Islands.</title>
        <authorList>
            <person name="Giubergia S."/>
            <person name="Machado H."/>
            <person name="Mateiu R.V."/>
            <person name="Gram L."/>
        </authorList>
    </citation>
    <scope>NUCLEOTIDE SEQUENCE [LARGE SCALE GENOMIC DNA]</scope>
    <source>
        <strain evidence="3">DSM 19584</strain>
    </source>
</reference>
<dbReference type="AlphaFoldDB" id="A0A0M0HJW6"/>
<protein>
    <recommendedName>
        <fullName evidence="4">Porin domain-containing protein</fullName>
    </recommendedName>
</protein>
<sequence>MPKNNTISFARSVLFVTLLASSTYSQAAQWSVSGFGTLGYTYESEDNIAYLRDNTQTADPDDDGTFMSDSNLGLQVDATFNRQWSATAQVLLNNSVDYDLEDITELAFVRYTPSANWSFRAGRIGISAYAAADSRHIDYAHLWVRPPQELYGSVSFNNLDGVGVSYFSNNPNFNWSATVEYGQNKQTGELAAANQGYRTKLDDVLSLSLALDQDEWQWQLSYAQVGGLSVEHDELLASLHAQVKGVADLGVPGISADAQQVYDYLTVNNEPVNYLQAAASYFDGRWCFESEIFKISADQESIPQGVGGYALLGRAFDNITPYAMYGRVKQSNSRYNSSSDWGALNPALAQLQQGALLGIDSIRIDQSTYSVGVRWDLLPNLALKAQMDHVEIDPYGYGLWATSGEGIDKSRDAQVYTLNMNFIF</sequence>
<feature type="chain" id="PRO_5005599972" description="Porin domain-containing protein" evidence="1">
    <location>
        <begin position="28"/>
        <end position="424"/>
    </location>
</feature>
<dbReference type="RefSeq" id="WP_053396609.1">
    <property type="nucleotide sequence ID" value="NZ_LHPJ01000016.1"/>
</dbReference>
<dbReference type="SUPFAM" id="SSF56935">
    <property type="entry name" value="Porins"/>
    <property type="match status" value="1"/>
</dbReference>
<keyword evidence="3" id="KW-1185">Reference proteome</keyword>
<evidence type="ECO:0000256" key="1">
    <source>
        <dbReference type="SAM" id="SignalP"/>
    </source>
</evidence>
<dbReference type="PATRIC" id="fig|693.5.peg.3043"/>
<evidence type="ECO:0000313" key="2">
    <source>
        <dbReference type="EMBL" id="KOO02365.1"/>
    </source>
</evidence>
<dbReference type="EMBL" id="LHPJ01000016">
    <property type="protein sequence ID" value="KOO02365.1"/>
    <property type="molecule type" value="Genomic_DNA"/>
</dbReference>
<organism evidence="2 3">
    <name type="scientific">Vibrio nereis</name>
    <dbReference type="NCBI Taxonomy" id="693"/>
    <lineage>
        <taxon>Bacteria</taxon>
        <taxon>Pseudomonadati</taxon>
        <taxon>Pseudomonadota</taxon>
        <taxon>Gammaproteobacteria</taxon>
        <taxon>Vibrionales</taxon>
        <taxon>Vibrionaceae</taxon>
        <taxon>Vibrio</taxon>
    </lineage>
</organism>
<evidence type="ECO:0000313" key="3">
    <source>
        <dbReference type="Proteomes" id="UP000037515"/>
    </source>
</evidence>
<comment type="caution">
    <text evidence="2">The sequence shown here is derived from an EMBL/GenBank/DDBJ whole genome shotgun (WGS) entry which is preliminary data.</text>
</comment>
<keyword evidence="1" id="KW-0732">Signal</keyword>
<accession>A0A0M0HJW6</accession>
<dbReference type="OrthoDB" id="197869at2"/>
<proteinExistence type="predicted"/>
<gene>
    <name evidence="2" type="ORF">AKJ17_14915</name>
</gene>
<name>A0A0M0HJW6_VIBNE</name>
<feature type="signal peptide" evidence="1">
    <location>
        <begin position="1"/>
        <end position="27"/>
    </location>
</feature>
<evidence type="ECO:0008006" key="4">
    <source>
        <dbReference type="Google" id="ProtNLM"/>
    </source>
</evidence>